<protein>
    <submittedName>
        <fullName evidence="2">CNH domain-containing protein</fullName>
    </submittedName>
</protein>
<sequence length="314" mass="36971">MVTDGENKYMLEQWNLSNMLTSKTTELEIPYSDNSSVNLHSTSDYVAIVIKKEIIVYELVAGRKIMHVKYMKNIIGITNFNESFLIIADDGTFYEIDKNFKDIKLRFMISPLFERPMTKFVNVTNNMELTSTMNKKYLSNSNKLIACQFQNIILITEIKNTTFYIIDYIKVPLIISNEDDSTIKDINMVFNCDYTLLLVHYYKNNLVIINNLKPKDEISFKNKVCNSQTHVIQFNKKEKIVDFMFDDDYLYSITENGVITEWKLLKNGRKYRRKKFLTSLRNCKKFLNINKRKFIIHTALKISFIAINEVDQSF</sequence>
<dbReference type="WBParaSite" id="PTRK_0001493700.1">
    <property type="protein sequence ID" value="PTRK_0001493700.1"/>
    <property type="gene ID" value="PTRK_0001493700"/>
</dbReference>
<proteinExistence type="predicted"/>
<dbReference type="AlphaFoldDB" id="A0A0N5A0J0"/>
<keyword evidence="1" id="KW-1185">Reference proteome</keyword>
<reference evidence="2" key="1">
    <citation type="submission" date="2017-02" db="UniProtKB">
        <authorList>
            <consortium name="WormBaseParasite"/>
        </authorList>
    </citation>
    <scope>IDENTIFICATION</scope>
</reference>
<dbReference type="SUPFAM" id="SSF50978">
    <property type="entry name" value="WD40 repeat-like"/>
    <property type="match status" value="1"/>
</dbReference>
<evidence type="ECO:0000313" key="2">
    <source>
        <dbReference type="WBParaSite" id="PTRK_0001493700.1"/>
    </source>
</evidence>
<dbReference type="Proteomes" id="UP000038045">
    <property type="component" value="Unplaced"/>
</dbReference>
<name>A0A0N5A0J0_PARTI</name>
<organism evidence="1 2">
    <name type="scientific">Parastrongyloides trichosuri</name>
    <name type="common">Possum-specific nematode worm</name>
    <dbReference type="NCBI Taxonomy" id="131310"/>
    <lineage>
        <taxon>Eukaryota</taxon>
        <taxon>Metazoa</taxon>
        <taxon>Ecdysozoa</taxon>
        <taxon>Nematoda</taxon>
        <taxon>Chromadorea</taxon>
        <taxon>Rhabditida</taxon>
        <taxon>Tylenchina</taxon>
        <taxon>Panagrolaimomorpha</taxon>
        <taxon>Strongyloidoidea</taxon>
        <taxon>Strongyloididae</taxon>
        <taxon>Parastrongyloides</taxon>
    </lineage>
</organism>
<dbReference type="InterPro" id="IPR036322">
    <property type="entry name" value="WD40_repeat_dom_sf"/>
</dbReference>
<accession>A0A0N5A0J0</accession>
<evidence type="ECO:0000313" key="1">
    <source>
        <dbReference type="Proteomes" id="UP000038045"/>
    </source>
</evidence>